<evidence type="ECO:0000313" key="2">
    <source>
        <dbReference type="EMBL" id="MFB5736912.1"/>
    </source>
</evidence>
<dbReference type="PANTHER" id="PTHR30373:SF2">
    <property type="entry name" value="UPF0603 PROTEIN YGCG"/>
    <property type="match status" value="1"/>
</dbReference>
<dbReference type="PANTHER" id="PTHR30373">
    <property type="entry name" value="UPF0603 PROTEIN YGCG"/>
    <property type="match status" value="1"/>
</dbReference>
<name>A0ABV5BNK8_9LEPT</name>
<comment type="caution">
    <text evidence="2">The sequence shown here is derived from an EMBL/GenBank/DDBJ whole genome shotgun (WGS) entry which is preliminary data.</text>
</comment>
<evidence type="ECO:0000259" key="1">
    <source>
        <dbReference type="Pfam" id="PF04536"/>
    </source>
</evidence>
<dbReference type="Proteomes" id="UP001580391">
    <property type="component" value="Unassembled WGS sequence"/>
</dbReference>
<gene>
    <name evidence="2" type="ORF">ACE5IX_10365</name>
</gene>
<organism evidence="2 3">
    <name type="scientific">Leptospira wolffii</name>
    <dbReference type="NCBI Taxonomy" id="409998"/>
    <lineage>
        <taxon>Bacteria</taxon>
        <taxon>Pseudomonadati</taxon>
        <taxon>Spirochaetota</taxon>
        <taxon>Spirochaetia</taxon>
        <taxon>Leptospirales</taxon>
        <taxon>Leptospiraceae</taxon>
        <taxon>Leptospira</taxon>
    </lineage>
</organism>
<proteinExistence type="predicted"/>
<sequence length="253" mass="28463">MRFLLFSFVIINLFCSGKERQTFKINGYVDDRTHTLSDPYIKRTNSRLSEVESGSSVKIAILIVDSIGDKNIESFVTEIANQNGVGARYVNNGILLFMSKNDQMIRISIGSGMEWVISDKLTSRIADDMVPYLREGDFETALDNSLKSIIPLATGVSWKIDPKSLRSLAKNDLNQIFQFNGALISTEKVGVRQFENQGEEFLLVKTDDDLNINLIVTRYKPSFSSLNKERAKLITARLVKLNPITFQLLGVDP</sequence>
<feature type="domain" description="TPM" evidence="1">
    <location>
        <begin position="29"/>
        <end position="150"/>
    </location>
</feature>
<reference evidence="2 3" key="1">
    <citation type="submission" date="2024-09" db="EMBL/GenBank/DDBJ databases">
        <title>Taxonomic and Genotyping Characterization of Leptospira Strains isolated from Multiple Sources in Colombia highlights the importance of intermediate species.</title>
        <authorList>
            <person name="Torres Higuera L."/>
            <person name="Rojas Tapias D."/>
            <person name="Jimenez Velasquez S."/>
            <person name="Renjifo Ibanez C."/>
        </authorList>
    </citation>
    <scope>NUCLEOTIDE SEQUENCE [LARGE SCALE GENOMIC DNA]</scope>
    <source>
        <strain evidence="2 3">Lep080</strain>
    </source>
</reference>
<accession>A0ABV5BNK8</accession>
<keyword evidence="3" id="KW-1185">Reference proteome</keyword>
<protein>
    <submittedName>
        <fullName evidence="2">TPM domain-containing protein</fullName>
    </submittedName>
</protein>
<evidence type="ECO:0000313" key="3">
    <source>
        <dbReference type="Proteomes" id="UP001580391"/>
    </source>
</evidence>
<dbReference type="InterPro" id="IPR007621">
    <property type="entry name" value="TPM_dom"/>
</dbReference>
<dbReference type="Gene3D" id="3.10.310.50">
    <property type="match status" value="1"/>
</dbReference>
<dbReference type="RefSeq" id="WP_375517103.1">
    <property type="nucleotide sequence ID" value="NZ_JBHILI010000006.1"/>
</dbReference>
<dbReference type="EMBL" id="JBHILJ010000005">
    <property type="protein sequence ID" value="MFB5736912.1"/>
    <property type="molecule type" value="Genomic_DNA"/>
</dbReference>
<dbReference type="Pfam" id="PF04536">
    <property type="entry name" value="TPM_phosphatase"/>
    <property type="match status" value="1"/>
</dbReference>